<sequence>MKKGKREKQSGGRGVRSLNALQQMERNPKTGHPLGPLPSFDSVQHGPFFDYVGFMEEQQRRLRYLEKTYGVNSNEYKKFLQNQQEDVGTLSISENLAYQQEYPPLDVSVLCKKMKNLPSVSTSAQNFGSSDSKIRRSRKQVPHPQRFTMGSQPINFGYSNPCNSQYGMMTQASSPFHTSFPMHSPQPVLFPYGYPNPMMPSMNPKCELILRRIEWYLSPQNLKNNSYLSDSMDSDGFFSLITILSLPKVQALSNDLTFIRQALQHSTKFELSADCLKVRPRRDWIPCQENPSITAEERRNNIDQYKHLGKEINFVIASADTDTESV</sequence>
<evidence type="ECO:0000313" key="6">
    <source>
        <dbReference type="Proteomes" id="UP001201812"/>
    </source>
</evidence>
<gene>
    <name evidence="5" type="ORF">DdX_09955</name>
</gene>
<evidence type="ECO:0000259" key="4">
    <source>
        <dbReference type="PROSITE" id="PS50961"/>
    </source>
</evidence>
<evidence type="ECO:0000256" key="3">
    <source>
        <dbReference type="SAM" id="MobiDB-lite"/>
    </source>
</evidence>
<dbReference type="PROSITE" id="PS50961">
    <property type="entry name" value="HTH_LA"/>
    <property type="match status" value="1"/>
</dbReference>
<name>A0AAD4R5R6_9BILA</name>
<protein>
    <submittedName>
        <fullName evidence="5">La domain-containing protein</fullName>
    </submittedName>
</protein>
<keyword evidence="6" id="KW-1185">Reference proteome</keyword>
<dbReference type="GO" id="GO:0003723">
    <property type="term" value="F:RNA binding"/>
    <property type="evidence" value="ECO:0007669"/>
    <property type="project" value="UniProtKB-UniRule"/>
</dbReference>
<feature type="domain" description="HTH La-type RNA-binding" evidence="4">
    <location>
        <begin position="199"/>
        <end position="289"/>
    </location>
</feature>
<organism evidence="5 6">
    <name type="scientific">Ditylenchus destructor</name>
    <dbReference type="NCBI Taxonomy" id="166010"/>
    <lineage>
        <taxon>Eukaryota</taxon>
        <taxon>Metazoa</taxon>
        <taxon>Ecdysozoa</taxon>
        <taxon>Nematoda</taxon>
        <taxon>Chromadorea</taxon>
        <taxon>Rhabditida</taxon>
        <taxon>Tylenchina</taxon>
        <taxon>Tylenchomorpha</taxon>
        <taxon>Sphaerularioidea</taxon>
        <taxon>Anguinidae</taxon>
        <taxon>Anguininae</taxon>
        <taxon>Ditylenchus</taxon>
    </lineage>
</organism>
<dbReference type="SMART" id="SM00715">
    <property type="entry name" value="LA"/>
    <property type="match status" value="1"/>
</dbReference>
<dbReference type="Gene3D" id="1.10.10.10">
    <property type="entry name" value="Winged helix-like DNA-binding domain superfamily/Winged helix DNA-binding domain"/>
    <property type="match status" value="1"/>
</dbReference>
<proteinExistence type="predicted"/>
<dbReference type="InterPro" id="IPR045180">
    <property type="entry name" value="La_dom_prot"/>
</dbReference>
<dbReference type="PANTHER" id="PTHR22792">
    <property type="entry name" value="LUPUS LA PROTEIN-RELATED"/>
    <property type="match status" value="1"/>
</dbReference>
<accession>A0AAD4R5R6</accession>
<dbReference type="InterPro" id="IPR036388">
    <property type="entry name" value="WH-like_DNA-bd_sf"/>
</dbReference>
<feature type="region of interest" description="Disordered" evidence="3">
    <location>
        <begin position="121"/>
        <end position="146"/>
    </location>
</feature>
<dbReference type="InterPro" id="IPR006630">
    <property type="entry name" value="La_HTH"/>
</dbReference>
<evidence type="ECO:0000256" key="1">
    <source>
        <dbReference type="ARBA" id="ARBA00022884"/>
    </source>
</evidence>
<dbReference type="SUPFAM" id="SSF46785">
    <property type="entry name" value="Winged helix' DNA-binding domain"/>
    <property type="match status" value="1"/>
</dbReference>
<dbReference type="Proteomes" id="UP001201812">
    <property type="component" value="Unassembled WGS sequence"/>
</dbReference>
<dbReference type="EMBL" id="JAKKPZ010000020">
    <property type="protein sequence ID" value="KAI1711992.1"/>
    <property type="molecule type" value="Genomic_DNA"/>
</dbReference>
<dbReference type="Pfam" id="PF05383">
    <property type="entry name" value="La"/>
    <property type="match status" value="1"/>
</dbReference>
<reference evidence="5" key="1">
    <citation type="submission" date="2022-01" db="EMBL/GenBank/DDBJ databases">
        <title>Genome Sequence Resource for Two Populations of Ditylenchus destructor, the Migratory Endoparasitic Phytonematode.</title>
        <authorList>
            <person name="Zhang H."/>
            <person name="Lin R."/>
            <person name="Xie B."/>
        </authorList>
    </citation>
    <scope>NUCLEOTIDE SEQUENCE</scope>
    <source>
        <strain evidence="5">BazhouSP</strain>
    </source>
</reference>
<evidence type="ECO:0000313" key="5">
    <source>
        <dbReference type="EMBL" id="KAI1711992.1"/>
    </source>
</evidence>
<dbReference type="AlphaFoldDB" id="A0AAD4R5R6"/>
<comment type="caution">
    <text evidence="5">The sequence shown here is derived from an EMBL/GenBank/DDBJ whole genome shotgun (WGS) entry which is preliminary data.</text>
</comment>
<keyword evidence="1 2" id="KW-0694">RNA-binding</keyword>
<feature type="compositionally biased region" description="Polar residues" evidence="3">
    <location>
        <begin position="121"/>
        <end position="131"/>
    </location>
</feature>
<dbReference type="CDD" id="cd07323">
    <property type="entry name" value="LAM"/>
    <property type="match status" value="1"/>
</dbReference>
<dbReference type="InterPro" id="IPR036390">
    <property type="entry name" value="WH_DNA-bd_sf"/>
</dbReference>
<evidence type="ECO:0000256" key="2">
    <source>
        <dbReference type="PROSITE-ProRule" id="PRU00332"/>
    </source>
</evidence>